<evidence type="ECO:0000313" key="3">
    <source>
        <dbReference type="Proteomes" id="UP000078540"/>
    </source>
</evidence>
<organism evidence="2 3">
    <name type="scientific">Atta colombica</name>
    <dbReference type="NCBI Taxonomy" id="520822"/>
    <lineage>
        <taxon>Eukaryota</taxon>
        <taxon>Metazoa</taxon>
        <taxon>Ecdysozoa</taxon>
        <taxon>Arthropoda</taxon>
        <taxon>Hexapoda</taxon>
        <taxon>Insecta</taxon>
        <taxon>Pterygota</taxon>
        <taxon>Neoptera</taxon>
        <taxon>Endopterygota</taxon>
        <taxon>Hymenoptera</taxon>
        <taxon>Apocrita</taxon>
        <taxon>Aculeata</taxon>
        <taxon>Formicoidea</taxon>
        <taxon>Formicidae</taxon>
        <taxon>Myrmicinae</taxon>
        <taxon>Atta</taxon>
    </lineage>
</organism>
<accession>A0A151I2A6</accession>
<keyword evidence="3" id="KW-1185">Reference proteome</keyword>
<proteinExistence type="predicted"/>
<dbReference type="AlphaFoldDB" id="A0A151I2A6"/>
<evidence type="ECO:0000313" key="2">
    <source>
        <dbReference type="EMBL" id="KYM81020.1"/>
    </source>
</evidence>
<evidence type="ECO:0000256" key="1">
    <source>
        <dbReference type="SAM" id="MobiDB-lite"/>
    </source>
</evidence>
<dbReference type="EMBL" id="KQ976543">
    <property type="protein sequence ID" value="KYM81020.1"/>
    <property type="molecule type" value="Genomic_DNA"/>
</dbReference>
<gene>
    <name evidence="2" type="ORF">ALC53_08584</name>
</gene>
<reference evidence="2 3" key="1">
    <citation type="submission" date="2015-09" db="EMBL/GenBank/DDBJ databases">
        <title>Atta colombica WGS genome.</title>
        <authorList>
            <person name="Nygaard S."/>
            <person name="Hu H."/>
            <person name="Boomsma J."/>
            <person name="Zhang G."/>
        </authorList>
    </citation>
    <scope>NUCLEOTIDE SEQUENCE [LARGE SCALE GENOMIC DNA]</scope>
    <source>
        <strain evidence="2">Treedump-2</strain>
        <tissue evidence="2">Whole body</tissue>
    </source>
</reference>
<sequence>MQRGGFLRGRTAAGAAISIRAEQVALTQGPEITAGEPSQSNFLEGENPYSRNGKWKISFKATYNEDHCEQRGKRDGKEEMSADQTQYLFSVELDERRRDAVDFYVEAIVDALCEFHGMIIAMGYRRYSTMDLLPAGSFVFIQGAGIETACITFFLGSVCDVRAHISANST</sequence>
<name>A0A151I2A6_9HYME</name>
<dbReference type="Proteomes" id="UP000078540">
    <property type="component" value="Unassembled WGS sequence"/>
</dbReference>
<feature type="region of interest" description="Disordered" evidence="1">
    <location>
        <begin position="28"/>
        <end position="47"/>
    </location>
</feature>
<protein>
    <submittedName>
        <fullName evidence="2">Uncharacterized protein</fullName>
    </submittedName>
</protein>